<keyword evidence="2" id="KW-1185">Reference proteome</keyword>
<name>A0A518V9H5_BRELA</name>
<protein>
    <recommendedName>
        <fullName evidence="3">DNA polymerase III subunit beta</fullName>
    </recommendedName>
</protein>
<dbReference type="OrthoDB" id="2932491at2"/>
<evidence type="ECO:0000313" key="1">
    <source>
        <dbReference type="EMBL" id="QDX93609.1"/>
    </source>
</evidence>
<sequence>MVFTVYERHAIAMKHAKRFVGKSAVRPILAGVYHASDGALVMSDSHRFLQVKSAHECSEPIVLDAKTNAPIDGTYPNVSRIIPETYRAEYTVGGEALGELITAHEVAVKVGGKKTPYALITVTGAGITFMTTCGTGIYEFTPTVRVDSFSEEVTLHYNAQYVLDALVALRDFKPRTVGIKFTGAVSPFVLDTDNGVLALILPIRKPKEAV</sequence>
<dbReference type="InterPro" id="IPR046938">
    <property type="entry name" value="DNA_clamp_sf"/>
</dbReference>
<evidence type="ECO:0000313" key="2">
    <source>
        <dbReference type="Proteomes" id="UP000319432"/>
    </source>
</evidence>
<dbReference type="EMBL" id="CP033464">
    <property type="protein sequence ID" value="QDX93609.1"/>
    <property type="molecule type" value="Genomic_DNA"/>
</dbReference>
<accession>A0A518V9H5</accession>
<reference evidence="1 2" key="1">
    <citation type="submission" date="2018-11" db="EMBL/GenBank/DDBJ databases">
        <title>Phylogenetic determinants of toxin gene distribution in genomes of Brevibacillus laterosporus.</title>
        <authorList>
            <person name="Glare T.R."/>
            <person name="Durrant A."/>
            <person name="Berry C."/>
            <person name="Palma L."/>
            <person name="Ormskirk M."/>
            <person name="Cox M.O."/>
        </authorList>
    </citation>
    <scope>NUCLEOTIDE SEQUENCE [LARGE SCALE GENOMIC DNA]</scope>
    <source>
        <strain evidence="1 2">1821L</strain>
    </source>
</reference>
<organism evidence="1 2">
    <name type="scientific">Brevibacillus laterosporus</name>
    <name type="common">Bacillus laterosporus</name>
    <dbReference type="NCBI Taxonomy" id="1465"/>
    <lineage>
        <taxon>Bacteria</taxon>
        <taxon>Bacillati</taxon>
        <taxon>Bacillota</taxon>
        <taxon>Bacilli</taxon>
        <taxon>Bacillales</taxon>
        <taxon>Paenibacillaceae</taxon>
        <taxon>Brevibacillus</taxon>
    </lineage>
</organism>
<proteinExistence type="predicted"/>
<dbReference type="AlphaFoldDB" id="A0A518V9H5"/>
<gene>
    <name evidence="1" type="ORF">EEL30_15670</name>
</gene>
<dbReference type="SUPFAM" id="SSF55979">
    <property type="entry name" value="DNA clamp"/>
    <property type="match status" value="1"/>
</dbReference>
<dbReference type="Proteomes" id="UP000319432">
    <property type="component" value="Chromosome"/>
</dbReference>
<evidence type="ECO:0008006" key="3">
    <source>
        <dbReference type="Google" id="ProtNLM"/>
    </source>
</evidence>
<dbReference type="Gene3D" id="3.70.10.10">
    <property type="match status" value="1"/>
</dbReference>